<dbReference type="AlphaFoldDB" id="A0A1R1PNQ7"/>
<dbReference type="Proteomes" id="UP000188320">
    <property type="component" value="Unassembled WGS sequence"/>
</dbReference>
<name>A0A1R1PNQ7_ZANCU</name>
<gene>
    <name evidence="2" type="ORF">AX774_g3925</name>
</gene>
<dbReference type="EMBL" id="LSSK01000634">
    <property type="protein sequence ID" value="OMH82594.1"/>
    <property type="molecule type" value="Genomic_DNA"/>
</dbReference>
<proteinExistence type="predicted"/>
<comment type="caution">
    <text evidence="2">The sequence shown here is derived from an EMBL/GenBank/DDBJ whole genome shotgun (WGS) entry which is preliminary data.</text>
</comment>
<evidence type="ECO:0000313" key="3">
    <source>
        <dbReference type="Proteomes" id="UP000188320"/>
    </source>
</evidence>
<feature type="region of interest" description="Disordered" evidence="1">
    <location>
        <begin position="78"/>
        <end position="109"/>
    </location>
</feature>
<reference evidence="3" key="1">
    <citation type="submission" date="2017-01" db="EMBL/GenBank/DDBJ databases">
        <authorList>
            <person name="Wang Y."/>
            <person name="White M."/>
            <person name="Kvist S."/>
            <person name="Moncalvo J.-M."/>
        </authorList>
    </citation>
    <scope>NUCLEOTIDE SEQUENCE [LARGE SCALE GENOMIC DNA]</scope>
    <source>
        <strain evidence="3">COL-18-3</strain>
    </source>
</reference>
<feature type="compositionally biased region" description="Low complexity" evidence="1">
    <location>
        <begin position="1"/>
        <end position="11"/>
    </location>
</feature>
<keyword evidence="3" id="KW-1185">Reference proteome</keyword>
<protein>
    <submittedName>
        <fullName evidence="2">Uncharacterized protein</fullName>
    </submittedName>
</protein>
<evidence type="ECO:0000313" key="2">
    <source>
        <dbReference type="EMBL" id="OMH82594.1"/>
    </source>
</evidence>
<sequence>MSLVADYNSSSDSDEDFDFSNASTNSSHFNGEGRANGVNTGEALEKRNDAGSSQIASNQSIGFRVINETVSKKRKLVLEDGQRDVDEIQGQEQDRQTQNQKASKKKFTSIESLLPKPKNSFVFKKFNEPALSREKLQSTKNGYEQKHEKEQDAEDLMGQCFFPIGIYNIYLSIHTTIKSK</sequence>
<organism evidence="2 3">
    <name type="scientific">Zancudomyces culisetae</name>
    <name type="common">Gut fungus</name>
    <name type="synonym">Smittium culisetae</name>
    <dbReference type="NCBI Taxonomy" id="1213189"/>
    <lineage>
        <taxon>Eukaryota</taxon>
        <taxon>Fungi</taxon>
        <taxon>Fungi incertae sedis</taxon>
        <taxon>Zoopagomycota</taxon>
        <taxon>Kickxellomycotina</taxon>
        <taxon>Harpellomycetes</taxon>
        <taxon>Harpellales</taxon>
        <taxon>Legeriomycetaceae</taxon>
        <taxon>Zancudomyces</taxon>
    </lineage>
</organism>
<accession>A0A1R1PNQ7</accession>
<feature type="region of interest" description="Disordered" evidence="1">
    <location>
        <begin position="1"/>
        <end position="58"/>
    </location>
</feature>
<evidence type="ECO:0000256" key="1">
    <source>
        <dbReference type="SAM" id="MobiDB-lite"/>
    </source>
</evidence>